<evidence type="ECO:0000313" key="2">
    <source>
        <dbReference type="EMBL" id="AEA45130.1"/>
    </source>
</evidence>
<dbReference type="HOGENOM" id="CLU_661828_0_0_10"/>
<proteinExistence type="predicted"/>
<dbReference type="OrthoDB" id="1466630at2"/>
<sequence>MKNIEQIIKDSLENHEMPYDGAAWEAMSKRLDGTTPSPFYRKWWVAASIGTVLVGSSLFFGLNNQTDSSKTADANAPVATKTNTTTPTNNQADNRFDTHTNPQTNTPNEQQVATNSVDKTQQSAKPHVTPNQILEVTPLSGFYIEPIISTKNDSGNPSNEQKNYLPVQLAQTNLCIGDEIEITNPNDALSISVIQNNRTQLIKPGGKRVVTANVEGTIEVVSGKNTQTIAVNRPSDKLYISADPTVIYNNGIPSVEFTGSGAESTIHWTVEKYHGEVQNGNFIVHPYTGKDITVKATSKDLNGCTVTETKTISIKEEYNLQAVNAININSGDSRNNRFMPYALIERNIAFELYIYDAKTGRVIYKTNDTSNGWDGTDMNTGSLVQASSVHLWKVIIKNPLPGEPKEYKGTILVNN</sequence>
<dbReference type="STRING" id="755732.Fluta_3156"/>
<gene>
    <name evidence="2" type="ordered locus">Fluta_3156</name>
</gene>
<accession>F2IKK4</accession>
<organism evidence="2 3">
    <name type="scientific">Fluviicola taffensis (strain DSM 16823 / NCIMB 13979 / RW262)</name>
    <dbReference type="NCBI Taxonomy" id="755732"/>
    <lineage>
        <taxon>Bacteria</taxon>
        <taxon>Pseudomonadati</taxon>
        <taxon>Bacteroidota</taxon>
        <taxon>Flavobacteriia</taxon>
        <taxon>Flavobacteriales</taxon>
        <taxon>Crocinitomicaceae</taxon>
        <taxon>Fluviicola</taxon>
    </lineage>
</organism>
<dbReference type="Proteomes" id="UP000007463">
    <property type="component" value="Chromosome"/>
</dbReference>
<dbReference type="KEGG" id="fte:Fluta_3156"/>
<reference evidence="2 3" key="1">
    <citation type="journal article" date="2011" name="Stand. Genomic Sci.">
        <title>Complete genome sequence of the gliding freshwater bacterium Fluviicola taffensis type strain (RW262).</title>
        <authorList>
            <person name="Woyke T."/>
            <person name="Chertkov O."/>
            <person name="Lapidus A."/>
            <person name="Nolan M."/>
            <person name="Lucas S."/>
            <person name="Del Rio T.G."/>
            <person name="Tice H."/>
            <person name="Cheng J.F."/>
            <person name="Tapia R."/>
            <person name="Han C."/>
            <person name="Goodwin L."/>
            <person name="Pitluck S."/>
            <person name="Liolios K."/>
            <person name="Pagani I."/>
            <person name="Ivanova N."/>
            <person name="Huntemann M."/>
            <person name="Mavromatis K."/>
            <person name="Mikhailova N."/>
            <person name="Pati A."/>
            <person name="Chen A."/>
            <person name="Palaniappan K."/>
            <person name="Land M."/>
            <person name="Hauser L."/>
            <person name="Brambilla E.M."/>
            <person name="Rohde M."/>
            <person name="Mwirichia R."/>
            <person name="Sikorski J."/>
            <person name="Tindall B.J."/>
            <person name="Goker M."/>
            <person name="Bristow J."/>
            <person name="Eisen J.A."/>
            <person name="Markowitz V."/>
            <person name="Hugenholtz P."/>
            <person name="Klenk H.P."/>
            <person name="Kyrpides N.C."/>
        </authorList>
    </citation>
    <scope>NUCLEOTIDE SEQUENCE [LARGE SCALE GENOMIC DNA]</scope>
    <source>
        <strain evidence="3">DSM 16823 / RW262 / RW262</strain>
    </source>
</reference>
<keyword evidence="3" id="KW-1185">Reference proteome</keyword>
<feature type="compositionally biased region" description="Polar residues" evidence="1">
    <location>
        <begin position="99"/>
        <end position="127"/>
    </location>
</feature>
<name>F2IKK4_FLUTR</name>
<evidence type="ECO:0000256" key="1">
    <source>
        <dbReference type="SAM" id="MobiDB-lite"/>
    </source>
</evidence>
<dbReference type="AlphaFoldDB" id="F2IKK4"/>
<protein>
    <submittedName>
        <fullName evidence="2">Uncharacterized protein</fullName>
    </submittedName>
</protein>
<reference evidence="3" key="2">
    <citation type="submission" date="2011-02" db="EMBL/GenBank/DDBJ databases">
        <title>The complete genome of Fluviicola taffensis DSM 16823.</title>
        <authorList>
            <consortium name="US DOE Joint Genome Institute (JGI-PGF)"/>
            <person name="Lucas S."/>
            <person name="Copeland A."/>
            <person name="Lapidus A."/>
            <person name="Bruce D."/>
            <person name="Goodwin L."/>
            <person name="Pitluck S."/>
            <person name="Kyrpides N."/>
            <person name="Mavromatis K."/>
            <person name="Ivanova N."/>
            <person name="Mikhailova N."/>
            <person name="Pagani I."/>
            <person name="Chertkov O."/>
            <person name="Detter J.C."/>
            <person name="Han C."/>
            <person name="Tapia R."/>
            <person name="Land M."/>
            <person name="Hauser L."/>
            <person name="Markowitz V."/>
            <person name="Cheng J.-F."/>
            <person name="Hugenholtz P."/>
            <person name="Woyke T."/>
            <person name="Wu D."/>
            <person name="Tindall B."/>
            <person name="Pomrenke H.G."/>
            <person name="Brambilla E."/>
            <person name="Klenk H.-P."/>
            <person name="Eisen J.A."/>
        </authorList>
    </citation>
    <scope>NUCLEOTIDE SEQUENCE [LARGE SCALE GENOMIC DNA]</scope>
    <source>
        <strain evidence="3">DSM 16823 / RW262 / RW262</strain>
    </source>
</reference>
<dbReference type="EMBL" id="CP002542">
    <property type="protein sequence ID" value="AEA45130.1"/>
    <property type="molecule type" value="Genomic_DNA"/>
</dbReference>
<evidence type="ECO:0000313" key="3">
    <source>
        <dbReference type="Proteomes" id="UP000007463"/>
    </source>
</evidence>
<feature type="compositionally biased region" description="Low complexity" evidence="1">
    <location>
        <begin position="74"/>
        <end position="92"/>
    </location>
</feature>
<dbReference type="RefSeq" id="WP_013687897.1">
    <property type="nucleotide sequence ID" value="NC_015321.1"/>
</dbReference>
<feature type="region of interest" description="Disordered" evidence="1">
    <location>
        <begin position="67"/>
        <end position="127"/>
    </location>
</feature>